<reference evidence="1 2" key="1">
    <citation type="submission" date="2019-12" db="EMBL/GenBank/DDBJ databases">
        <title>Novel species isolated from a subtropical stream in China.</title>
        <authorList>
            <person name="Lu H."/>
        </authorList>
    </citation>
    <scope>NUCLEOTIDE SEQUENCE [LARGE SCALE GENOMIC DNA]</scope>
    <source>
        <strain evidence="1 2">DS3</strain>
    </source>
</reference>
<sequence>MTHILERVTTVFSPEEDRLRIAGARQDGQQVVIWVTRRLLGFLLPHLLDRLDGQFASTAPELRDTMQEFAQQSARSALGESAPVVAAQDDEVLLASSIDIGQTEVGVLLTFRNDADKSFSLPLASDNLRQWLHILYQADRAANWRLPQWPAWLTGETVTPSADHSSLH</sequence>
<dbReference type="EMBL" id="WWCJ01000006">
    <property type="protein sequence ID" value="MYN02366.1"/>
    <property type="molecule type" value="Genomic_DNA"/>
</dbReference>
<evidence type="ECO:0000313" key="2">
    <source>
        <dbReference type="Proteomes" id="UP000448575"/>
    </source>
</evidence>
<proteinExistence type="predicted"/>
<evidence type="ECO:0000313" key="1">
    <source>
        <dbReference type="EMBL" id="MYN02366.1"/>
    </source>
</evidence>
<dbReference type="Proteomes" id="UP000448575">
    <property type="component" value="Unassembled WGS sequence"/>
</dbReference>
<accession>A0A6N9HG01</accession>
<protein>
    <submittedName>
        <fullName evidence="1">Uncharacterized protein</fullName>
    </submittedName>
</protein>
<name>A0A6N9HG01_9BURK</name>
<keyword evidence="2" id="KW-1185">Reference proteome</keyword>
<comment type="caution">
    <text evidence="1">The sequence shown here is derived from an EMBL/GenBank/DDBJ whole genome shotgun (WGS) entry which is preliminary data.</text>
</comment>
<organism evidence="1 2">
    <name type="scientific">Pseudoduganella guangdongensis</name>
    <dbReference type="NCBI Taxonomy" id="2692179"/>
    <lineage>
        <taxon>Bacteria</taxon>
        <taxon>Pseudomonadati</taxon>
        <taxon>Pseudomonadota</taxon>
        <taxon>Betaproteobacteria</taxon>
        <taxon>Burkholderiales</taxon>
        <taxon>Oxalobacteraceae</taxon>
        <taxon>Telluria group</taxon>
        <taxon>Pseudoduganella</taxon>
    </lineage>
</organism>
<dbReference type="RefSeq" id="WP_161025373.1">
    <property type="nucleotide sequence ID" value="NZ_WWCJ01000006.1"/>
</dbReference>
<dbReference type="AlphaFoldDB" id="A0A6N9HG01"/>
<gene>
    <name evidence="1" type="ORF">GTP41_09665</name>
</gene>